<name>A0AAV7SSL6_PLEWA</name>
<evidence type="ECO:0000313" key="2">
    <source>
        <dbReference type="EMBL" id="KAJ1167119.1"/>
    </source>
</evidence>
<reference evidence="2" key="1">
    <citation type="journal article" date="2022" name="bioRxiv">
        <title>Sequencing and chromosome-scale assembly of the giantPleurodeles waltlgenome.</title>
        <authorList>
            <person name="Brown T."/>
            <person name="Elewa A."/>
            <person name="Iarovenko S."/>
            <person name="Subramanian E."/>
            <person name="Araus A.J."/>
            <person name="Petzold A."/>
            <person name="Susuki M."/>
            <person name="Suzuki K.-i.T."/>
            <person name="Hayashi T."/>
            <person name="Toyoda A."/>
            <person name="Oliveira C."/>
            <person name="Osipova E."/>
            <person name="Leigh N.D."/>
            <person name="Simon A."/>
            <person name="Yun M.H."/>
        </authorList>
    </citation>
    <scope>NUCLEOTIDE SEQUENCE</scope>
    <source>
        <strain evidence="2">20211129_DDA</strain>
        <tissue evidence="2">Liver</tissue>
    </source>
</reference>
<organism evidence="2 3">
    <name type="scientific">Pleurodeles waltl</name>
    <name type="common">Iberian ribbed newt</name>
    <dbReference type="NCBI Taxonomy" id="8319"/>
    <lineage>
        <taxon>Eukaryota</taxon>
        <taxon>Metazoa</taxon>
        <taxon>Chordata</taxon>
        <taxon>Craniata</taxon>
        <taxon>Vertebrata</taxon>
        <taxon>Euteleostomi</taxon>
        <taxon>Amphibia</taxon>
        <taxon>Batrachia</taxon>
        <taxon>Caudata</taxon>
        <taxon>Salamandroidea</taxon>
        <taxon>Salamandridae</taxon>
        <taxon>Pleurodelinae</taxon>
        <taxon>Pleurodeles</taxon>
    </lineage>
</organism>
<dbReference type="AlphaFoldDB" id="A0AAV7SSL6"/>
<protein>
    <submittedName>
        <fullName evidence="2">Uncharacterized protein</fullName>
    </submittedName>
</protein>
<gene>
    <name evidence="2" type="ORF">NDU88_007512</name>
</gene>
<dbReference type="EMBL" id="JANPWB010000008">
    <property type="protein sequence ID" value="KAJ1167119.1"/>
    <property type="molecule type" value="Genomic_DNA"/>
</dbReference>
<proteinExistence type="predicted"/>
<accession>A0AAV7SSL6</accession>
<dbReference type="Proteomes" id="UP001066276">
    <property type="component" value="Chromosome 4_2"/>
</dbReference>
<sequence>MEQIHSASLPHACSHPEPWCSQWGTGDAGLDIRSFRPLTFVFWGWTVQSTPALLNAQRTPHVHSPWSGSHRPASHLRLTFQ</sequence>
<keyword evidence="3" id="KW-1185">Reference proteome</keyword>
<feature type="region of interest" description="Disordered" evidence="1">
    <location>
        <begin position="59"/>
        <end position="81"/>
    </location>
</feature>
<comment type="caution">
    <text evidence="2">The sequence shown here is derived from an EMBL/GenBank/DDBJ whole genome shotgun (WGS) entry which is preliminary data.</text>
</comment>
<evidence type="ECO:0000256" key="1">
    <source>
        <dbReference type="SAM" id="MobiDB-lite"/>
    </source>
</evidence>
<evidence type="ECO:0000313" key="3">
    <source>
        <dbReference type="Proteomes" id="UP001066276"/>
    </source>
</evidence>